<dbReference type="Pfam" id="PF00891">
    <property type="entry name" value="Methyltransf_2"/>
    <property type="match status" value="1"/>
</dbReference>
<evidence type="ECO:0000256" key="1">
    <source>
        <dbReference type="ARBA" id="ARBA00022603"/>
    </source>
</evidence>
<dbReference type="InterPro" id="IPR016461">
    <property type="entry name" value="COMT-like"/>
</dbReference>
<keyword evidence="6" id="KW-1185">Reference proteome</keyword>
<gene>
    <name evidence="5" type="ORF">Fmac_017426</name>
</gene>
<dbReference type="PANTHER" id="PTHR11746">
    <property type="entry name" value="O-METHYLTRANSFERASE"/>
    <property type="match status" value="1"/>
</dbReference>
<keyword evidence="3" id="KW-0949">S-adenosyl-L-methionine</keyword>
<keyword evidence="2" id="KW-0808">Transferase</keyword>
<name>A0ABD1M240_9FABA</name>
<comment type="caution">
    <text evidence="5">The sequence shown here is derived from an EMBL/GenBank/DDBJ whole genome shotgun (WGS) entry which is preliminary data.</text>
</comment>
<dbReference type="SUPFAM" id="SSF53335">
    <property type="entry name" value="S-adenosyl-L-methionine-dependent methyltransferases"/>
    <property type="match status" value="1"/>
</dbReference>
<evidence type="ECO:0000313" key="5">
    <source>
        <dbReference type="EMBL" id="KAL2329845.1"/>
    </source>
</evidence>
<feature type="domain" description="O-methyltransferase C-terminal" evidence="4">
    <location>
        <begin position="16"/>
        <end position="166"/>
    </location>
</feature>
<dbReference type="InterPro" id="IPR001077">
    <property type="entry name" value="COMT_C"/>
</dbReference>
<dbReference type="EMBL" id="JBGMDY010000006">
    <property type="protein sequence ID" value="KAL2329845.1"/>
    <property type="molecule type" value="Genomic_DNA"/>
</dbReference>
<proteinExistence type="predicted"/>
<organism evidence="5 6">
    <name type="scientific">Flemingia macrophylla</name>
    <dbReference type="NCBI Taxonomy" id="520843"/>
    <lineage>
        <taxon>Eukaryota</taxon>
        <taxon>Viridiplantae</taxon>
        <taxon>Streptophyta</taxon>
        <taxon>Embryophyta</taxon>
        <taxon>Tracheophyta</taxon>
        <taxon>Spermatophyta</taxon>
        <taxon>Magnoliopsida</taxon>
        <taxon>eudicotyledons</taxon>
        <taxon>Gunneridae</taxon>
        <taxon>Pentapetalae</taxon>
        <taxon>rosids</taxon>
        <taxon>fabids</taxon>
        <taxon>Fabales</taxon>
        <taxon>Fabaceae</taxon>
        <taxon>Papilionoideae</taxon>
        <taxon>50 kb inversion clade</taxon>
        <taxon>NPAAA clade</taxon>
        <taxon>indigoferoid/millettioid clade</taxon>
        <taxon>Phaseoleae</taxon>
        <taxon>Flemingia</taxon>
    </lineage>
</organism>
<dbReference type="GO" id="GO:0008168">
    <property type="term" value="F:methyltransferase activity"/>
    <property type="evidence" value="ECO:0007669"/>
    <property type="project" value="UniProtKB-KW"/>
</dbReference>
<reference evidence="5 6" key="1">
    <citation type="submission" date="2024-08" db="EMBL/GenBank/DDBJ databases">
        <title>Insights into the chromosomal genome structure of Flemingia macrophylla.</title>
        <authorList>
            <person name="Ding Y."/>
            <person name="Zhao Y."/>
            <person name="Bi W."/>
            <person name="Wu M."/>
            <person name="Zhao G."/>
            <person name="Gong Y."/>
            <person name="Li W."/>
            <person name="Zhang P."/>
        </authorList>
    </citation>
    <scope>NUCLEOTIDE SEQUENCE [LARGE SCALE GENOMIC DNA]</scope>
    <source>
        <strain evidence="5">DYQJB</strain>
        <tissue evidence="5">Leaf</tissue>
    </source>
</reference>
<protein>
    <recommendedName>
        <fullName evidence="4">O-methyltransferase C-terminal domain-containing protein</fullName>
    </recommendedName>
</protein>
<keyword evidence="1" id="KW-0489">Methyltransferase</keyword>
<accession>A0ABD1M240</accession>
<dbReference type="GO" id="GO:0032259">
    <property type="term" value="P:methylation"/>
    <property type="evidence" value="ECO:0007669"/>
    <property type="project" value="UniProtKB-KW"/>
</dbReference>
<sequence>MTSNHQILNLKYIDDDICRLESIVDVGGGTGTTAKIICETFLNLKCIVLDLPHVVENLSGSNNLTYVGGDMLISIPKADAVLLKMTLHNWNDNSCRKILENCKEAISNNVKRGKVIVVESVMNEKHDTHEVAELKLCTNLRMLATFNGKLRREEEWKKLFMQAGFQSYKLSPLTGHLSLFEIYP</sequence>
<dbReference type="PROSITE" id="PS51683">
    <property type="entry name" value="SAM_OMT_II"/>
    <property type="match status" value="1"/>
</dbReference>
<dbReference type="Gene3D" id="3.40.50.150">
    <property type="entry name" value="Vaccinia Virus protein VP39"/>
    <property type="match status" value="1"/>
</dbReference>
<evidence type="ECO:0000256" key="2">
    <source>
        <dbReference type="ARBA" id="ARBA00022679"/>
    </source>
</evidence>
<dbReference type="Proteomes" id="UP001603857">
    <property type="component" value="Unassembled WGS sequence"/>
</dbReference>
<dbReference type="InterPro" id="IPR029063">
    <property type="entry name" value="SAM-dependent_MTases_sf"/>
</dbReference>
<evidence type="ECO:0000259" key="4">
    <source>
        <dbReference type="Pfam" id="PF00891"/>
    </source>
</evidence>
<evidence type="ECO:0000256" key="3">
    <source>
        <dbReference type="ARBA" id="ARBA00022691"/>
    </source>
</evidence>
<evidence type="ECO:0000313" key="6">
    <source>
        <dbReference type="Proteomes" id="UP001603857"/>
    </source>
</evidence>
<dbReference type="AlphaFoldDB" id="A0ABD1M240"/>